<dbReference type="EMBL" id="ML992508">
    <property type="protein sequence ID" value="KAF2222657.1"/>
    <property type="molecule type" value="Genomic_DNA"/>
</dbReference>
<dbReference type="Proteomes" id="UP000799538">
    <property type="component" value="Unassembled WGS sequence"/>
</dbReference>
<dbReference type="Gene3D" id="1.25.40.20">
    <property type="entry name" value="Ankyrin repeat-containing domain"/>
    <property type="match status" value="1"/>
</dbReference>
<reference evidence="5" key="1">
    <citation type="journal article" date="2020" name="Stud. Mycol.">
        <title>101 Dothideomycetes genomes: A test case for predicting lifestyles and emergence of pathogens.</title>
        <authorList>
            <person name="Haridas S."/>
            <person name="Albert R."/>
            <person name="Binder M."/>
            <person name="Bloem J."/>
            <person name="LaButti K."/>
            <person name="Salamov A."/>
            <person name="Andreopoulos B."/>
            <person name="Baker S."/>
            <person name="Barry K."/>
            <person name="Bills G."/>
            <person name="Bluhm B."/>
            <person name="Cannon C."/>
            <person name="Castanera R."/>
            <person name="Culley D."/>
            <person name="Daum C."/>
            <person name="Ezra D."/>
            <person name="Gonzalez J."/>
            <person name="Henrissat B."/>
            <person name="Kuo A."/>
            <person name="Liang C."/>
            <person name="Lipzen A."/>
            <person name="Lutzoni F."/>
            <person name="Magnuson J."/>
            <person name="Mondo S."/>
            <person name="Nolan M."/>
            <person name="Ohm R."/>
            <person name="Pangilinan J."/>
            <person name="Park H.-J."/>
            <person name="Ramirez L."/>
            <person name="Alfaro M."/>
            <person name="Sun H."/>
            <person name="Tritt A."/>
            <person name="Yoshinaga Y."/>
            <person name="Zwiers L.-H."/>
            <person name="Turgeon B."/>
            <person name="Goodwin S."/>
            <person name="Spatafora J."/>
            <person name="Crous P."/>
            <person name="Grigoriev I."/>
        </authorList>
    </citation>
    <scope>NUCLEOTIDE SEQUENCE [LARGE SCALE GENOMIC DNA]</scope>
    <source>
        <strain evidence="5">CECT 20119</strain>
    </source>
</reference>
<accession>A0A6A6GAG4</accession>
<dbReference type="GO" id="GO:0005737">
    <property type="term" value="C:cytoplasm"/>
    <property type="evidence" value="ECO:0007669"/>
    <property type="project" value="TreeGrafter"/>
</dbReference>
<dbReference type="OrthoDB" id="4772757at2759"/>
<evidence type="ECO:0000313" key="5">
    <source>
        <dbReference type="Proteomes" id="UP000799538"/>
    </source>
</evidence>
<dbReference type="SUPFAM" id="SSF48403">
    <property type="entry name" value="Ankyrin repeat"/>
    <property type="match status" value="1"/>
</dbReference>
<keyword evidence="1" id="KW-0677">Repeat</keyword>
<dbReference type="InterPro" id="IPR002110">
    <property type="entry name" value="Ankyrin_rpt"/>
</dbReference>
<sequence>QSAAEGGRTESARLLIGAGADIDDVGSRYGTALQAAADSGELRALKYLLDAGADPNVEGSEYGNALQAAICG</sequence>
<dbReference type="AlphaFoldDB" id="A0A6A6GAG4"/>
<dbReference type="PROSITE" id="PS50088">
    <property type="entry name" value="ANK_REPEAT"/>
    <property type="match status" value="1"/>
</dbReference>
<dbReference type="Pfam" id="PF12796">
    <property type="entry name" value="Ank_2"/>
    <property type="match status" value="1"/>
</dbReference>
<proteinExistence type="predicted"/>
<feature type="non-terminal residue" evidence="4">
    <location>
        <position position="72"/>
    </location>
</feature>
<keyword evidence="2 3" id="KW-0040">ANK repeat</keyword>
<evidence type="ECO:0000256" key="1">
    <source>
        <dbReference type="ARBA" id="ARBA00022737"/>
    </source>
</evidence>
<name>A0A6A6GAG4_9PEZI</name>
<dbReference type="PANTHER" id="PTHR24198">
    <property type="entry name" value="ANKYRIN REPEAT AND PROTEIN KINASE DOMAIN-CONTAINING PROTEIN"/>
    <property type="match status" value="1"/>
</dbReference>
<feature type="non-terminal residue" evidence="4">
    <location>
        <position position="1"/>
    </location>
</feature>
<dbReference type="PROSITE" id="PS50297">
    <property type="entry name" value="ANK_REP_REGION"/>
    <property type="match status" value="1"/>
</dbReference>
<protein>
    <submittedName>
        <fullName evidence="4">Uncharacterized protein</fullName>
    </submittedName>
</protein>
<organism evidence="4 5">
    <name type="scientific">Elsinoe ampelina</name>
    <dbReference type="NCBI Taxonomy" id="302913"/>
    <lineage>
        <taxon>Eukaryota</taxon>
        <taxon>Fungi</taxon>
        <taxon>Dikarya</taxon>
        <taxon>Ascomycota</taxon>
        <taxon>Pezizomycotina</taxon>
        <taxon>Dothideomycetes</taxon>
        <taxon>Dothideomycetidae</taxon>
        <taxon>Myriangiales</taxon>
        <taxon>Elsinoaceae</taxon>
        <taxon>Elsinoe</taxon>
    </lineage>
</organism>
<evidence type="ECO:0000256" key="3">
    <source>
        <dbReference type="PROSITE-ProRule" id="PRU00023"/>
    </source>
</evidence>
<feature type="repeat" description="ANK" evidence="3">
    <location>
        <begin position="28"/>
        <end position="60"/>
    </location>
</feature>
<evidence type="ECO:0000313" key="4">
    <source>
        <dbReference type="EMBL" id="KAF2222657.1"/>
    </source>
</evidence>
<evidence type="ECO:0000256" key="2">
    <source>
        <dbReference type="ARBA" id="ARBA00023043"/>
    </source>
</evidence>
<dbReference type="InterPro" id="IPR036770">
    <property type="entry name" value="Ankyrin_rpt-contain_sf"/>
</dbReference>
<keyword evidence="5" id="KW-1185">Reference proteome</keyword>
<gene>
    <name evidence="4" type="ORF">BDZ85DRAFT_175284</name>
</gene>
<dbReference type="PANTHER" id="PTHR24198:SF165">
    <property type="entry name" value="ANKYRIN REPEAT-CONTAINING PROTEIN-RELATED"/>
    <property type="match status" value="1"/>
</dbReference>